<feature type="transmembrane region" description="Helical" evidence="1">
    <location>
        <begin position="247"/>
        <end position="266"/>
    </location>
</feature>
<feature type="transmembrane region" description="Helical" evidence="1">
    <location>
        <begin position="669"/>
        <end position="689"/>
    </location>
</feature>
<accession>A0A7Y6IDI6</accession>
<sequence length="846" mass="90882">MGKLRIVVAFGLAMVSLAAILWCVVAARPVVAPTRPAGPEVPDTWELTAGRTAGEFAAEREATTEVVLGRAGRADLTGVPAGRIDERQSQVKVTITHRLRMRAADELAATLRQGSEFPGGIQRFTDDGFGAIKVLGAVLAPTKRLAPVLTTSAGHTTVEFRVTMLRQLQPGELMELAFRTPTGRPLIVLRRAVTVFPGEWTPLRVQGVRPSREDPERLEFAVGYYPVSVTLAQDSYGFPDREEEDDFSWATALGIGTAVVLAWYVLRAMGLAWWRQTVNREFAIGLALAAPTLLIPLVVKEFTPFAYVILFGAVPALAVWHAGRVLPTSPPWTVREVLGVTGLGVLLSVGMLSWSWLHEQLPGRTLLTGAAIAALAAAGSAVGFSADLGIRMVAVRLAAFAAGSALALLALALWARALAEGVYPPDSVRLVLSLGWALIPIAAVAVATRQWSRRAVVVAVVASFLVQGWPTEWLDAGSWSLPLATPGVEPKLGDLPLSPLMRGVLGLLLLGFGLLVLRLRRFGGAIQAISLPAAEGTMISGLMVLYLTPRGSITIADSDVPLPLLSITSIVAWLAARWLLVTPHPSVVEPTSADEHRELIRAALHKRLLLISEQELYRIGRGKIGAGEMTMDDFDERRQSLEEALRLHGRDPETAFATAAGCPPWVNGMYGFVVSLLLSLPFAFLYGRPNGVDLSSFVFDTRYLLALPAFGFLFGYFYPRIRGTQPMTKALYLMAAALATELSGYLSALVEPDIGGLDKVQVVAIVGGEVALVCIGLGLYWEWRLMHLAGEPWARVRNIRSVRSLATPLLAVIIAAVTAAATSAAGQTVDRILQGDEQVTTTSTSK</sequence>
<dbReference type="EMBL" id="JABWGN010000010">
    <property type="protein sequence ID" value="NUW34854.1"/>
    <property type="molecule type" value="Genomic_DNA"/>
</dbReference>
<feature type="transmembrane region" description="Helical" evidence="1">
    <location>
        <begin position="455"/>
        <end position="471"/>
    </location>
</feature>
<organism evidence="2 3">
    <name type="scientific">Nonomuraea montanisoli</name>
    <dbReference type="NCBI Taxonomy" id="2741721"/>
    <lineage>
        <taxon>Bacteria</taxon>
        <taxon>Bacillati</taxon>
        <taxon>Actinomycetota</taxon>
        <taxon>Actinomycetes</taxon>
        <taxon>Streptosporangiales</taxon>
        <taxon>Streptosporangiaceae</taxon>
        <taxon>Nonomuraea</taxon>
    </lineage>
</organism>
<keyword evidence="1" id="KW-1133">Transmembrane helix</keyword>
<feature type="transmembrane region" description="Helical" evidence="1">
    <location>
        <begin position="500"/>
        <end position="517"/>
    </location>
</feature>
<feature type="transmembrane region" description="Helical" evidence="1">
    <location>
        <begin position="369"/>
        <end position="390"/>
    </location>
</feature>
<protein>
    <submittedName>
        <fullName evidence="2">Uncharacterized protein</fullName>
    </submittedName>
</protein>
<evidence type="ECO:0000313" key="2">
    <source>
        <dbReference type="EMBL" id="NUW34854.1"/>
    </source>
</evidence>
<feature type="transmembrane region" description="Helical" evidence="1">
    <location>
        <begin position="427"/>
        <end position="448"/>
    </location>
</feature>
<gene>
    <name evidence="2" type="ORF">HTZ77_25985</name>
</gene>
<feature type="transmembrane region" description="Helical" evidence="1">
    <location>
        <begin position="397"/>
        <end position="415"/>
    </location>
</feature>
<feature type="transmembrane region" description="Helical" evidence="1">
    <location>
        <begin position="701"/>
        <end position="718"/>
    </location>
</feature>
<feature type="transmembrane region" description="Helical" evidence="1">
    <location>
        <begin position="278"/>
        <end position="299"/>
    </location>
</feature>
<reference evidence="2 3" key="1">
    <citation type="submission" date="2020-06" db="EMBL/GenBank/DDBJ databases">
        <title>Nonomuraea sp. SMC257, a novel actinomycete isolated from soil.</title>
        <authorList>
            <person name="Chanama M."/>
        </authorList>
    </citation>
    <scope>NUCLEOTIDE SEQUENCE [LARGE SCALE GENOMIC DNA]</scope>
    <source>
        <strain evidence="2 3">SMC257</strain>
    </source>
</reference>
<feature type="transmembrane region" description="Helical" evidence="1">
    <location>
        <begin position="802"/>
        <end position="821"/>
    </location>
</feature>
<evidence type="ECO:0000313" key="3">
    <source>
        <dbReference type="Proteomes" id="UP000586042"/>
    </source>
</evidence>
<comment type="caution">
    <text evidence="2">The sequence shown here is derived from an EMBL/GenBank/DDBJ whole genome shotgun (WGS) entry which is preliminary data.</text>
</comment>
<keyword evidence="3" id="KW-1185">Reference proteome</keyword>
<keyword evidence="1" id="KW-0472">Membrane</keyword>
<feature type="transmembrane region" description="Helical" evidence="1">
    <location>
        <begin position="730"/>
        <end position="750"/>
    </location>
</feature>
<keyword evidence="1" id="KW-0812">Transmembrane</keyword>
<dbReference type="Proteomes" id="UP000586042">
    <property type="component" value="Unassembled WGS sequence"/>
</dbReference>
<feature type="transmembrane region" description="Helical" evidence="1">
    <location>
        <begin position="337"/>
        <end position="357"/>
    </location>
</feature>
<dbReference type="AlphaFoldDB" id="A0A7Y6IDI6"/>
<dbReference type="RefSeq" id="WP_175592307.1">
    <property type="nucleotide sequence ID" value="NZ_JABWGN010000010.1"/>
</dbReference>
<feature type="transmembrane region" description="Helical" evidence="1">
    <location>
        <begin position="762"/>
        <end position="781"/>
    </location>
</feature>
<proteinExistence type="predicted"/>
<feature type="transmembrane region" description="Helical" evidence="1">
    <location>
        <begin position="305"/>
        <end position="325"/>
    </location>
</feature>
<name>A0A7Y6IDI6_9ACTN</name>
<evidence type="ECO:0000256" key="1">
    <source>
        <dbReference type="SAM" id="Phobius"/>
    </source>
</evidence>